<evidence type="ECO:0000313" key="2">
    <source>
        <dbReference type="EMBL" id="MED6188117.1"/>
    </source>
</evidence>
<name>A0ABU6WQE3_9FABA</name>
<feature type="compositionally biased region" description="Basic residues" evidence="1">
    <location>
        <begin position="124"/>
        <end position="150"/>
    </location>
</feature>
<reference evidence="2 3" key="1">
    <citation type="journal article" date="2023" name="Plants (Basel)">
        <title>Bridging the Gap: Combining Genomics and Transcriptomics Approaches to Understand Stylosanthes scabra, an Orphan Legume from the Brazilian Caatinga.</title>
        <authorList>
            <person name="Ferreira-Neto J.R.C."/>
            <person name="da Silva M.D."/>
            <person name="Binneck E."/>
            <person name="de Melo N.F."/>
            <person name="da Silva R.H."/>
            <person name="de Melo A.L.T.M."/>
            <person name="Pandolfi V."/>
            <person name="Bustamante F.O."/>
            <person name="Brasileiro-Vidal A.C."/>
            <person name="Benko-Iseppon A.M."/>
        </authorList>
    </citation>
    <scope>NUCLEOTIDE SEQUENCE [LARGE SCALE GENOMIC DNA]</scope>
    <source>
        <tissue evidence="2">Leaves</tissue>
    </source>
</reference>
<dbReference type="Gene3D" id="2.40.70.10">
    <property type="entry name" value="Acid Proteases"/>
    <property type="match status" value="1"/>
</dbReference>
<protein>
    <submittedName>
        <fullName evidence="2">Uncharacterized protein</fullName>
    </submittedName>
</protein>
<comment type="caution">
    <text evidence="2">The sequence shown here is derived from an EMBL/GenBank/DDBJ whole genome shotgun (WGS) entry which is preliminary data.</text>
</comment>
<sequence length="150" mass="17056">MVDASIVSVAEIAEDVLVKVGELTISVDFHVIMPTKGDKGGRPQVLLGRPFLKTAGFKLEYDDDTFTFSMGKITETFLVTPPPTPQKKGKKKKERRRKEGKPEKGSRITPPPLKNREKKEGSKPAKKKKKHEEVKSRKKKSIRRMKMRKE</sequence>
<organism evidence="2 3">
    <name type="scientific">Stylosanthes scabra</name>
    <dbReference type="NCBI Taxonomy" id="79078"/>
    <lineage>
        <taxon>Eukaryota</taxon>
        <taxon>Viridiplantae</taxon>
        <taxon>Streptophyta</taxon>
        <taxon>Embryophyta</taxon>
        <taxon>Tracheophyta</taxon>
        <taxon>Spermatophyta</taxon>
        <taxon>Magnoliopsida</taxon>
        <taxon>eudicotyledons</taxon>
        <taxon>Gunneridae</taxon>
        <taxon>Pentapetalae</taxon>
        <taxon>rosids</taxon>
        <taxon>fabids</taxon>
        <taxon>Fabales</taxon>
        <taxon>Fabaceae</taxon>
        <taxon>Papilionoideae</taxon>
        <taxon>50 kb inversion clade</taxon>
        <taxon>dalbergioids sensu lato</taxon>
        <taxon>Dalbergieae</taxon>
        <taxon>Pterocarpus clade</taxon>
        <taxon>Stylosanthes</taxon>
    </lineage>
</organism>
<dbReference type="Proteomes" id="UP001341840">
    <property type="component" value="Unassembled WGS sequence"/>
</dbReference>
<feature type="region of interest" description="Disordered" evidence="1">
    <location>
        <begin position="77"/>
        <end position="150"/>
    </location>
</feature>
<keyword evidence="3" id="KW-1185">Reference proteome</keyword>
<gene>
    <name evidence="2" type="ORF">PIB30_082994</name>
</gene>
<proteinExistence type="predicted"/>
<evidence type="ECO:0000256" key="1">
    <source>
        <dbReference type="SAM" id="MobiDB-lite"/>
    </source>
</evidence>
<evidence type="ECO:0000313" key="3">
    <source>
        <dbReference type="Proteomes" id="UP001341840"/>
    </source>
</evidence>
<feature type="compositionally biased region" description="Basic residues" evidence="1">
    <location>
        <begin position="87"/>
        <end position="99"/>
    </location>
</feature>
<dbReference type="InterPro" id="IPR021109">
    <property type="entry name" value="Peptidase_aspartic_dom_sf"/>
</dbReference>
<accession>A0ABU6WQE3</accession>
<dbReference type="EMBL" id="JASCZI010182539">
    <property type="protein sequence ID" value="MED6188117.1"/>
    <property type="molecule type" value="Genomic_DNA"/>
</dbReference>
<feature type="compositionally biased region" description="Basic and acidic residues" evidence="1">
    <location>
        <begin position="114"/>
        <end position="123"/>
    </location>
</feature>